<sequence>MSELTRDNKTPSKSGTPRRNTVPQILNAAEMVFAARGFAGARVDDIAKACELPKANVLYYFGTKEDLYQATLKRLLMHWLDDADQWFTPDHKPLEAVEGYIRTKMAFSRHRPEASRIFAYELLAGGCFIKDFLCGTLREHVSRRTEVFKHWQKQRLMGDIDPVHFLFALWSLTQSYADMQIQMVAVLGRDTLNSDDFERGVQTIMKLVTPICLLVPQTASS</sequence>
<dbReference type="InterPro" id="IPR050109">
    <property type="entry name" value="HTH-type_TetR-like_transc_reg"/>
</dbReference>
<dbReference type="SUPFAM" id="SSF46689">
    <property type="entry name" value="Homeodomain-like"/>
    <property type="match status" value="1"/>
</dbReference>
<evidence type="ECO:0000313" key="3">
    <source>
        <dbReference type="EMBL" id="AOX18796.1"/>
    </source>
</evidence>
<evidence type="ECO:0000313" key="4">
    <source>
        <dbReference type="Proteomes" id="UP000179145"/>
    </source>
</evidence>
<feature type="compositionally biased region" description="Polar residues" evidence="2">
    <location>
        <begin position="11"/>
        <end position="21"/>
    </location>
</feature>
<dbReference type="InterPro" id="IPR001647">
    <property type="entry name" value="HTH_TetR"/>
</dbReference>
<keyword evidence="1" id="KW-0238">DNA-binding</keyword>
<dbReference type="SUPFAM" id="SSF48498">
    <property type="entry name" value="Tetracyclin repressor-like, C-terminal domain"/>
    <property type="match status" value="1"/>
</dbReference>
<protein>
    <submittedName>
        <fullName evidence="3">TetR family transcriptional regulator</fullName>
    </submittedName>
</protein>
<dbReference type="Proteomes" id="UP000179145">
    <property type="component" value="Plasmid pKB14400_3"/>
</dbReference>
<dbReference type="PANTHER" id="PTHR30328:SF54">
    <property type="entry name" value="HTH-TYPE TRANSCRIPTIONAL REPRESSOR SCO4008"/>
    <property type="match status" value="1"/>
</dbReference>
<proteinExistence type="predicted"/>
<dbReference type="RefSeq" id="WP_070404236.1">
    <property type="nucleotide sequence ID" value="NZ_BJVW01000045.1"/>
</dbReference>
<dbReference type="PRINTS" id="PR00455">
    <property type="entry name" value="HTHTETR"/>
</dbReference>
<reference evidence="3 4" key="1">
    <citation type="journal article" date="2016" name="Microb. Cell Fact.">
        <title>Dissection of exopolysaccharide biosynthesis in Kozakia baliensis.</title>
        <authorList>
            <person name="Brandt J.U."/>
            <person name="Jakob F."/>
            <person name="Behr J."/>
            <person name="Geissler A.J."/>
            <person name="Vogel R.F."/>
        </authorList>
    </citation>
    <scope>NUCLEOTIDE SEQUENCE [LARGE SCALE GENOMIC DNA]</scope>
    <source>
        <strain evidence="3 4">DSM 14400</strain>
        <plasmid evidence="4">Plasmid pkb14400_3</plasmid>
    </source>
</reference>
<dbReference type="Pfam" id="PF00440">
    <property type="entry name" value="TetR_N"/>
    <property type="match status" value="1"/>
</dbReference>
<dbReference type="PANTHER" id="PTHR30328">
    <property type="entry name" value="TRANSCRIPTIONAL REPRESSOR"/>
    <property type="match status" value="1"/>
</dbReference>
<dbReference type="AlphaFoldDB" id="A0A1D8UYW3"/>
<dbReference type="InterPro" id="IPR013573">
    <property type="entry name" value="Tscrpt_reg_YcdC_C"/>
</dbReference>
<dbReference type="InterPro" id="IPR009057">
    <property type="entry name" value="Homeodomain-like_sf"/>
</dbReference>
<dbReference type="EMBL" id="CP014677">
    <property type="protein sequence ID" value="AOX18796.1"/>
    <property type="molecule type" value="Genomic_DNA"/>
</dbReference>
<name>A0A1D8UYW3_9PROT</name>
<geneLocation type="plasmid" evidence="4">
    <name>pkb14400_3</name>
</geneLocation>
<dbReference type="GO" id="GO:0003677">
    <property type="term" value="F:DNA binding"/>
    <property type="evidence" value="ECO:0007669"/>
    <property type="project" value="UniProtKB-UniRule"/>
</dbReference>
<organism evidence="3 4">
    <name type="scientific">Kozakia baliensis</name>
    <dbReference type="NCBI Taxonomy" id="153496"/>
    <lineage>
        <taxon>Bacteria</taxon>
        <taxon>Pseudomonadati</taxon>
        <taxon>Pseudomonadota</taxon>
        <taxon>Alphaproteobacteria</taxon>
        <taxon>Acetobacterales</taxon>
        <taxon>Acetobacteraceae</taxon>
        <taxon>Kozakia</taxon>
    </lineage>
</organism>
<evidence type="ECO:0000256" key="2">
    <source>
        <dbReference type="SAM" id="MobiDB-lite"/>
    </source>
</evidence>
<dbReference type="GO" id="GO:0045892">
    <property type="term" value="P:negative regulation of DNA-templated transcription"/>
    <property type="evidence" value="ECO:0007669"/>
    <property type="project" value="InterPro"/>
</dbReference>
<gene>
    <name evidence="3" type="ORF">A0U89_15990</name>
</gene>
<dbReference type="Pfam" id="PF08362">
    <property type="entry name" value="TetR_C_3"/>
    <property type="match status" value="1"/>
</dbReference>
<dbReference type="InterPro" id="IPR036271">
    <property type="entry name" value="Tet_transcr_reg_TetR-rel_C_sf"/>
</dbReference>
<accession>A0A1D8UYW3</accession>
<dbReference type="PROSITE" id="PS50977">
    <property type="entry name" value="HTH_TETR_2"/>
    <property type="match status" value="1"/>
</dbReference>
<feature type="region of interest" description="Disordered" evidence="2">
    <location>
        <begin position="1"/>
        <end position="21"/>
    </location>
</feature>
<dbReference type="Gene3D" id="1.10.357.10">
    <property type="entry name" value="Tetracycline Repressor, domain 2"/>
    <property type="match status" value="1"/>
</dbReference>
<evidence type="ECO:0000256" key="1">
    <source>
        <dbReference type="ARBA" id="ARBA00023125"/>
    </source>
</evidence>
<keyword evidence="4" id="KW-1185">Reference proteome</keyword>
<dbReference type="Gene3D" id="1.10.10.60">
    <property type="entry name" value="Homeodomain-like"/>
    <property type="match status" value="1"/>
</dbReference>
<dbReference type="KEGG" id="kba:A0U89_15990"/>
<keyword evidence="3" id="KW-0614">Plasmid</keyword>
<feature type="compositionally biased region" description="Basic and acidic residues" evidence="2">
    <location>
        <begin position="1"/>
        <end position="10"/>
    </location>
</feature>